<organism evidence="2 3">
    <name type="scientific">Hymenobacter persicinus</name>
    <dbReference type="NCBI Taxonomy" id="2025506"/>
    <lineage>
        <taxon>Bacteria</taxon>
        <taxon>Pseudomonadati</taxon>
        <taxon>Bacteroidota</taxon>
        <taxon>Cytophagia</taxon>
        <taxon>Cytophagales</taxon>
        <taxon>Hymenobacteraceae</taxon>
        <taxon>Hymenobacter</taxon>
    </lineage>
</organism>
<dbReference type="InterPro" id="IPR021330">
    <property type="entry name" value="DUF2939"/>
</dbReference>
<dbReference type="AlphaFoldDB" id="A0A4Q5L6B5"/>
<proteinExistence type="predicted"/>
<accession>A0A4Q5L6B5</accession>
<comment type="caution">
    <text evidence="2">The sequence shown here is derived from an EMBL/GenBank/DDBJ whole genome shotgun (WGS) entry which is preliminary data.</text>
</comment>
<evidence type="ECO:0000313" key="3">
    <source>
        <dbReference type="Proteomes" id="UP000294155"/>
    </source>
</evidence>
<name>A0A4Q5L6B5_9BACT</name>
<evidence type="ECO:0000256" key="1">
    <source>
        <dbReference type="SAM" id="Phobius"/>
    </source>
</evidence>
<keyword evidence="1" id="KW-1133">Transmembrane helix</keyword>
<dbReference type="Pfam" id="PF11159">
    <property type="entry name" value="DUF2939"/>
    <property type="match status" value="1"/>
</dbReference>
<dbReference type="OrthoDB" id="892694at2"/>
<keyword evidence="3" id="KW-1185">Reference proteome</keyword>
<sequence length="244" mass="26691">MLGWLIKPPAPTITRNVRAAEVKAVFCAPNQLLTFFLLMKKLFLLLAVAAVAIGSYLFYRSLTTGPKYALMQAAKATQTHDMAAFERYVDVSSVTGSLVDQVANQSAVVGLMPGGFAFKGALQLLKPQLAKAARKELQTYIETGSLEAAAAAQPKRAVKISMLGLASKVVNSDSQFKDVKYVNEQGDQALVGLEFTQPKYDTTMVVEVKMRDRGDHWQVTEITNSGELLKHVARLEKKRRLGGN</sequence>
<evidence type="ECO:0000313" key="2">
    <source>
        <dbReference type="EMBL" id="RYU74754.1"/>
    </source>
</evidence>
<dbReference type="Proteomes" id="UP000294155">
    <property type="component" value="Unassembled WGS sequence"/>
</dbReference>
<reference evidence="2 3" key="1">
    <citation type="submission" date="2019-02" db="EMBL/GenBank/DDBJ databases">
        <title>Bacterial novel species isolated from soil.</title>
        <authorList>
            <person name="Jung H.-Y."/>
        </authorList>
    </citation>
    <scope>NUCLEOTIDE SEQUENCE [LARGE SCALE GENOMIC DNA]</scope>
    <source>
        <strain evidence="2 3">1-3-3-3</strain>
    </source>
</reference>
<feature type="transmembrane region" description="Helical" evidence="1">
    <location>
        <begin position="42"/>
        <end position="59"/>
    </location>
</feature>
<keyword evidence="1" id="KW-0812">Transmembrane</keyword>
<dbReference type="EMBL" id="SEWE01000077">
    <property type="protein sequence ID" value="RYU74754.1"/>
    <property type="molecule type" value="Genomic_DNA"/>
</dbReference>
<keyword evidence="1" id="KW-0472">Membrane</keyword>
<protein>
    <submittedName>
        <fullName evidence="2">DUF2939 domain-containing protein</fullName>
    </submittedName>
</protein>
<gene>
    <name evidence="2" type="ORF">EWM57_20270</name>
</gene>